<evidence type="ECO:0000259" key="1">
    <source>
        <dbReference type="Pfam" id="PF02263"/>
    </source>
</evidence>
<dbReference type="EMBL" id="JASSZA010000007">
    <property type="protein sequence ID" value="KAK2107064.1"/>
    <property type="molecule type" value="Genomic_DNA"/>
</dbReference>
<dbReference type="InterPro" id="IPR027417">
    <property type="entry name" value="P-loop_NTPase"/>
</dbReference>
<accession>A0ABQ9VDT1</accession>
<organism evidence="2 3">
    <name type="scientific">Saguinus oedipus</name>
    <name type="common">Cotton-top tamarin</name>
    <name type="synonym">Oedipomidas oedipus</name>
    <dbReference type="NCBI Taxonomy" id="9490"/>
    <lineage>
        <taxon>Eukaryota</taxon>
        <taxon>Metazoa</taxon>
        <taxon>Chordata</taxon>
        <taxon>Craniata</taxon>
        <taxon>Vertebrata</taxon>
        <taxon>Euteleostomi</taxon>
        <taxon>Mammalia</taxon>
        <taxon>Eutheria</taxon>
        <taxon>Euarchontoglires</taxon>
        <taxon>Primates</taxon>
        <taxon>Haplorrhini</taxon>
        <taxon>Platyrrhini</taxon>
        <taxon>Cebidae</taxon>
        <taxon>Callitrichinae</taxon>
        <taxon>Saguinus</taxon>
    </lineage>
</organism>
<dbReference type="Pfam" id="PF02263">
    <property type="entry name" value="GBP"/>
    <property type="match status" value="1"/>
</dbReference>
<dbReference type="Proteomes" id="UP001266305">
    <property type="component" value="Unassembled WGS sequence"/>
</dbReference>
<keyword evidence="3" id="KW-1185">Reference proteome</keyword>
<dbReference type="PANTHER" id="PTHR10751">
    <property type="entry name" value="GUANYLATE BINDING PROTEIN"/>
    <property type="match status" value="1"/>
</dbReference>
<proteinExistence type="predicted"/>
<dbReference type="PROSITE" id="PS51257">
    <property type="entry name" value="PROKAR_LIPOPROTEIN"/>
    <property type="match status" value="1"/>
</dbReference>
<gene>
    <name evidence="2" type="primary">GBP6_3</name>
    <name evidence="2" type="ORF">P7K49_016578</name>
</gene>
<dbReference type="Gene3D" id="3.40.50.300">
    <property type="entry name" value="P-loop containing nucleotide triphosphate hydrolases"/>
    <property type="match status" value="1"/>
</dbReference>
<dbReference type="InterPro" id="IPR015894">
    <property type="entry name" value="Guanylate-bd_N"/>
</dbReference>
<comment type="caution">
    <text evidence="2">The sequence shown here is derived from an EMBL/GenBank/DDBJ whole genome shotgun (WGS) entry which is preliminary data.</text>
</comment>
<feature type="domain" description="Guanylate-binding protein N-terminal" evidence="1">
    <location>
        <begin position="8"/>
        <end position="46"/>
    </location>
</feature>
<name>A0ABQ9VDT1_SAGOE</name>
<sequence>MWKSCCKHGNPKNDSWIFALAVLLCSCFVCNSMSTIKHQALEQLQYPSGK</sequence>
<evidence type="ECO:0000313" key="2">
    <source>
        <dbReference type="EMBL" id="KAK2107064.1"/>
    </source>
</evidence>
<reference evidence="2 3" key="1">
    <citation type="submission" date="2023-05" db="EMBL/GenBank/DDBJ databases">
        <title>B98-5 Cell Line De Novo Hybrid Assembly: An Optical Mapping Approach.</title>
        <authorList>
            <person name="Kananen K."/>
            <person name="Auerbach J.A."/>
            <person name="Kautto E."/>
            <person name="Blachly J.S."/>
        </authorList>
    </citation>
    <scope>NUCLEOTIDE SEQUENCE [LARGE SCALE GENOMIC DNA]</scope>
    <source>
        <strain evidence="2">B95-8</strain>
        <tissue evidence="2">Cell line</tissue>
    </source>
</reference>
<protein>
    <submittedName>
        <fullName evidence="2">Guanylate-binding protein 6</fullName>
    </submittedName>
</protein>
<evidence type="ECO:0000313" key="3">
    <source>
        <dbReference type="Proteomes" id="UP001266305"/>
    </source>
</evidence>